<dbReference type="AlphaFoldDB" id="A0A1X7UBY0"/>
<evidence type="ECO:0000313" key="2">
    <source>
        <dbReference type="EnsemblMetazoa" id="Aqu2.1.25281_001"/>
    </source>
</evidence>
<accession>A0A1X7UBY0</accession>
<name>A0A1X7UBY0_AMPQE</name>
<dbReference type="InParanoid" id="A0A1X7UBY0"/>
<sequence>METSELIKTLNKEILGATPEEELEAEVESADATQERISLAVMRINRFMTQRPPLTALKTPHTGVTGSSSATEAETPPCNTPDDQPPIDIGGCRI</sequence>
<organism evidence="2">
    <name type="scientific">Amphimedon queenslandica</name>
    <name type="common">Sponge</name>
    <dbReference type="NCBI Taxonomy" id="400682"/>
    <lineage>
        <taxon>Eukaryota</taxon>
        <taxon>Metazoa</taxon>
        <taxon>Porifera</taxon>
        <taxon>Demospongiae</taxon>
        <taxon>Heteroscleromorpha</taxon>
        <taxon>Haplosclerida</taxon>
        <taxon>Niphatidae</taxon>
        <taxon>Amphimedon</taxon>
    </lineage>
</organism>
<evidence type="ECO:0000256" key="1">
    <source>
        <dbReference type="SAM" id="MobiDB-lite"/>
    </source>
</evidence>
<feature type="region of interest" description="Disordered" evidence="1">
    <location>
        <begin position="52"/>
        <end position="94"/>
    </location>
</feature>
<feature type="compositionally biased region" description="Polar residues" evidence="1">
    <location>
        <begin position="62"/>
        <end position="72"/>
    </location>
</feature>
<reference evidence="2" key="1">
    <citation type="submission" date="2017-05" db="UniProtKB">
        <authorList>
            <consortium name="EnsemblMetazoa"/>
        </authorList>
    </citation>
    <scope>IDENTIFICATION</scope>
</reference>
<dbReference type="EnsemblMetazoa" id="Aqu2.1.25281_001">
    <property type="protein sequence ID" value="Aqu2.1.25281_001"/>
    <property type="gene ID" value="Aqu2.1.25281"/>
</dbReference>
<proteinExistence type="predicted"/>
<protein>
    <submittedName>
        <fullName evidence="2">Uncharacterized protein</fullName>
    </submittedName>
</protein>